<accession>A0ABT1ZLD1</accession>
<dbReference type="Gene3D" id="1.20.1600.10">
    <property type="entry name" value="Outer membrane efflux proteins (OEP)"/>
    <property type="match status" value="1"/>
</dbReference>
<feature type="compositionally biased region" description="Low complexity" evidence="3">
    <location>
        <begin position="44"/>
        <end position="64"/>
    </location>
</feature>
<comment type="caution">
    <text evidence="4">The sequence shown here is derived from an EMBL/GenBank/DDBJ whole genome shotgun (WGS) entry which is preliminary data.</text>
</comment>
<name>A0ABT1ZLD1_9BURK</name>
<dbReference type="InterPro" id="IPR003423">
    <property type="entry name" value="OMP_efflux"/>
</dbReference>
<sequence>MTHRALTLTLLACSVLTGCASHAPITEPPPKVDLPTGWTVAGAPAAGTPAAGAPAAGTPAAGTPDHQEWPDKNWWQRFGSPELTHLVDEGQSSNLELAGALARVKQAEAEARIAGVSLLPTANFYGDASRAVPIGSGRASTSAGGSLQVSYEVDFWGKNKASVASAEASLAANRFDRQTVALTVTSGIVSTYLQVLSLHDRLAVAREHVANAEHVLKLVEVQQSAGAASTLDLARQRSAVAQQKSDIPDLMQQEREAQSALAILLGKTPQTFSVGQHGLDTITLPEVSPGLPSELLSRRPDIRRAEANLAAADANVAVARANLFPSINLTGAMGAQSSALLSLLNAPNLLANVSASLMAPIFDGGRLKRERDLAIARKQELVQVYRATVITALSEVDTALGQIRSLDEQQRFKTAELEQARQAYDLAEIRYKSGAEDLMTVLDTQRALSDVQNDMGKLKLKRLQATVSLYKALGGGWKDDQRQGSSPPATT</sequence>
<dbReference type="EMBL" id="JANUGW010000002">
    <property type="protein sequence ID" value="MCS0580702.1"/>
    <property type="molecule type" value="Genomic_DNA"/>
</dbReference>
<dbReference type="PROSITE" id="PS51257">
    <property type="entry name" value="PROKAR_LIPOPROTEIN"/>
    <property type="match status" value="1"/>
</dbReference>
<proteinExistence type="inferred from homology"/>
<keyword evidence="2" id="KW-0472">Membrane</keyword>
<protein>
    <submittedName>
        <fullName evidence="4">Efflux transporter outer membrane subunit</fullName>
    </submittedName>
</protein>
<dbReference type="InterPro" id="IPR010131">
    <property type="entry name" value="MdtP/NodT-like"/>
</dbReference>
<keyword evidence="5" id="KW-1185">Reference proteome</keyword>
<comment type="subcellular location">
    <subcellularLocation>
        <location evidence="2">Cell membrane</location>
        <topology evidence="2">Lipid-anchor</topology>
    </subcellularLocation>
</comment>
<dbReference type="PANTHER" id="PTHR30203">
    <property type="entry name" value="OUTER MEMBRANE CATION EFFLUX PROTEIN"/>
    <property type="match status" value="1"/>
</dbReference>
<evidence type="ECO:0000256" key="1">
    <source>
        <dbReference type="ARBA" id="ARBA00007613"/>
    </source>
</evidence>
<reference evidence="4 5" key="1">
    <citation type="submission" date="2022-08" db="EMBL/GenBank/DDBJ databases">
        <title>Reclassification of Massilia species as members of the genera Telluria, Duganella, Pseudoduganella, Mokoshia gen. nov. and Zemynaea gen. nov. using orthogonal and non-orthogonal genome-based approaches.</title>
        <authorList>
            <person name="Bowman J.P."/>
        </authorList>
    </citation>
    <scope>NUCLEOTIDE SEQUENCE [LARGE SCALE GENOMIC DNA]</scope>
    <source>
        <strain evidence="4 5">JCM 31316</strain>
    </source>
</reference>
<dbReference type="Proteomes" id="UP001204151">
    <property type="component" value="Unassembled WGS sequence"/>
</dbReference>
<keyword evidence="2" id="KW-0732">Signal</keyword>
<evidence type="ECO:0000256" key="2">
    <source>
        <dbReference type="RuleBase" id="RU362097"/>
    </source>
</evidence>
<evidence type="ECO:0000313" key="4">
    <source>
        <dbReference type="EMBL" id="MCS0580702.1"/>
    </source>
</evidence>
<gene>
    <name evidence="4" type="ORF">NX784_03770</name>
</gene>
<evidence type="ECO:0000256" key="3">
    <source>
        <dbReference type="SAM" id="MobiDB-lite"/>
    </source>
</evidence>
<dbReference type="SUPFAM" id="SSF56954">
    <property type="entry name" value="Outer membrane efflux proteins (OEP)"/>
    <property type="match status" value="1"/>
</dbReference>
<dbReference type="PANTHER" id="PTHR30203:SF33">
    <property type="entry name" value="BLR4455 PROTEIN"/>
    <property type="match status" value="1"/>
</dbReference>
<keyword evidence="2" id="KW-1134">Transmembrane beta strand</keyword>
<keyword evidence="2" id="KW-0449">Lipoprotein</keyword>
<feature type="chain" id="PRO_5044971011" evidence="2">
    <location>
        <begin position="24"/>
        <end position="491"/>
    </location>
</feature>
<comment type="similarity">
    <text evidence="1 2">Belongs to the outer membrane factor (OMF) (TC 1.B.17) family.</text>
</comment>
<dbReference type="NCBIfam" id="TIGR01845">
    <property type="entry name" value="outer_NodT"/>
    <property type="match status" value="1"/>
</dbReference>
<dbReference type="Pfam" id="PF02321">
    <property type="entry name" value="OEP"/>
    <property type="match status" value="2"/>
</dbReference>
<keyword evidence="2" id="KW-0564">Palmitate</keyword>
<evidence type="ECO:0000313" key="5">
    <source>
        <dbReference type="Proteomes" id="UP001204151"/>
    </source>
</evidence>
<dbReference type="RefSeq" id="WP_258815354.1">
    <property type="nucleotide sequence ID" value="NZ_JANUGW010000002.1"/>
</dbReference>
<dbReference type="Gene3D" id="2.20.200.10">
    <property type="entry name" value="Outer membrane efflux proteins (OEP)"/>
    <property type="match status" value="1"/>
</dbReference>
<feature type="region of interest" description="Disordered" evidence="3">
    <location>
        <begin position="44"/>
        <end position="66"/>
    </location>
</feature>
<feature type="signal peptide" evidence="2">
    <location>
        <begin position="1"/>
        <end position="23"/>
    </location>
</feature>
<organism evidence="4 5">
    <name type="scientific">Massilia pinisoli</name>
    <dbReference type="NCBI Taxonomy" id="1772194"/>
    <lineage>
        <taxon>Bacteria</taxon>
        <taxon>Pseudomonadati</taxon>
        <taxon>Pseudomonadota</taxon>
        <taxon>Betaproteobacteria</taxon>
        <taxon>Burkholderiales</taxon>
        <taxon>Oxalobacteraceae</taxon>
        <taxon>Telluria group</taxon>
        <taxon>Massilia</taxon>
    </lineage>
</organism>
<keyword evidence="2" id="KW-0812">Transmembrane</keyword>